<dbReference type="Proteomes" id="UP001338582">
    <property type="component" value="Chromosome 1"/>
</dbReference>
<protein>
    <recommendedName>
        <fullName evidence="3">Hap4 transcription factor heteromerisation domain-containing protein</fullName>
    </recommendedName>
</protein>
<dbReference type="GO" id="GO:0006355">
    <property type="term" value="P:regulation of DNA-templated transcription"/>
    <property type="evidence" value="ECO:0007669"/>
    <property type="project" value="InterPro"/>
</dbReference>
<feature type="domain" description="Hap4 transcription factor heteromerisation" evidence="3">
    <location>
        <begin position="91"/>
        <end position="105"/>
    </location>
</feature>
<sequence length="463" mass="49833">MSATHNQLKLTAMLLSTSKATAGTNHRGDGLVAALPILTKYAKIQPAVAIKPKPSGVTSIHKSSFNPQYDPQTSASAFFSDDPGSNINVLRKWVLPARPRPGRKPVSSTPPAAASAAALAVEDHCGLAKKRFKGPKNGQVPDIISLPSSTGAGSPGSVAMSPSYSNTSVNTSRATISSYNGTNTPGVDELLAKSTSMDTTIKPASKQVTALQEAYLAKLKEQELIQNYIETLLNQIKEFRFVQSGMITADALNSINNSDEKKTSSLRSPDQLDHISNVRDLDKFLAHLTTQSNIIHSVTKKYIDEGTGSRNPVRLQIEHYLQLRKLHQDKSCARAPSKHSASSRSIPHPSSDITTLGAEPLISDLDINSDANLLAAVSKPATFTPSLLRPLDIDLFEEHDVIGVETVENDIFDKLKSIDDSELEFAPILKQATAQGRKKMGCGFCSGDTPCLCFDADNIFGEK</sequence>
<evidence type="ECO:0000259" key="3">
    <source>
        <dbReference type="Pfam" id="PF10297"/>
    </source>
</evidence>
<feature type="compositionally biased region" description="Low complexity" evidence="2">
    <location>
        <begin position="339"/>
        <end position="351"/>
    </location>
</feature>
<dbReference type="AlphaFoldDB" id="A0AAX4H4H6"/>
<dbReference type="RefSeq" id="XP_062875848.1">
    <property type="nucleotide sequence ID" value="XM_063019778.1"/>
</dbReference>
<dbReference type="InterPro" id="IPR018287">
    <property type="entry name" value="Hap4_TF_heteromerisation"/>
</dbReference>
<proteinExistence type="predicted"/>
<feature type="region of interest" description="Disordered" evidence="2">
    <location>
        <begin position="332"/>
        <end position="351"/>
    </location>
</feature>
<evidence type="ECO:0000313" key="4">
    <source>
        <dbReference type="EMBL" id="WPK23462.1"/>
    </source>
</evidence>
<evidence type="ECO:0000256" key="2">
    <source>
        <dbReference type="SAM" id="MobiDB-lite"/>
    </source>
</evidence>
<name>A0AAX4H4H6_9ASCO</name>
<dbReference type="EMBL" id="CP138894">
    <property type="protein sequence ID" value="WPK23462.1"/>
    <property type="molecule type" value="Genomic_DNA"/>
</dbReference>
<evidence type="ECO:0000256" key="1">
    <source>
        <dbReference type="ARBA" id="ARBA00023242"/>
    </source>
</evidence>
<keyword evidence="5" id="KW-1185">Reference proteome</keyword>
<reference evidence="4 5" key="1">
    <citation type="submission" date="2023-10" db="EMBL/GenBank/DDBJ databases">
        <title>Draft Genome Sequence of Candida saopaulonensis from a very Premature Infant with Sepsis.</title>
        <authorList>
            <person name="Ning Y."/>
            <person name="Dai R."/>
            <person name="Xiao M."/>
            <person name="Xu Y."/>
            <person name="Yan Q."/>
            <person name="Zhang L."/>
        </authorList>
    </citation>
    <scope>NUCLEOTIDE SEQUENCE [LARGE SCALE GENOMIC DNA]</scope>
    <source>
        <strain evidence="4 5">19XY460</strain>
    </source>
</reference>
<dbReference type="Pfam" id="PF10297">
    <property type="entry name" value="Hap4_Hap_bind"/>
    <property type="match status" value="1"/>
</dbReference>
<gene>
    <name evidence="4" type="ORF">PUMCH_000703</name>
</gene>
<organism evidence="4 5">
    <name type="scientific">Australozyma saopauloensis</name>
    <dbReference type="NCBI Taxonomy" id="291208"/>
    <lineage>
        <taxon>Eukaryota</taxon>
        <taxon>Fungi</taxon>
        <taxon>Dikarya</taxon>
        <taxon>Ascomycota</taxon>
        <taxon>Saccharomycotina</taxon>
        <taxon>Pichiomycetes</taxon>
        <taxon>Metschnikowiaceae</taxon>
        <taxon>Australozyma</taxon>
    </lineage>
</organism>
<keyword evidence="1" id="KW-0539">Nucleus</keyword>
<evidence type="ECO:0000313" key="5">
    <source>
        <dbReference type="Proteomes" id="UP001338582"/>
    </source>
</evidence>
<accession>A0AAX4H4H6</accession>
<dbReference type="GeneID" id="88171771"/>
<dbReference type="KEGG" id="asau:88171771"/>
<dbReference type="GO" id="GO:0005634">
    <property type="term" value="C:nucleus"/>
    <property type="evidence" value="ECO:0007669"/>
    <property type="project" value="InterPro"/>
</dbReference>